<dbReference type="EMBL" id="JACEIK010001754">
    <property type="protein sequence ID" value="MCD7471994.1"/>
    <property type="molecule type" value="Genomic_DNA"/>
</dbReference>
<protein>
    <recommendedName>
        <fullName evidence="4">FRIGIDA-like protein</fullName>
    </recommendedName>
</protein>
<evidence type="ECO:0008006" key="4">
    <source>
        <dbReference type="Google" id="ProtNLM"/>
    </source>
</evidence>
<proteinExistence type="predicted"/>
<evidence type="ECO:0000313" key="2">
    <source>
        <dbReference type="EMBL" id="MCD7471994.1"/>
    </source>
</evidence>
<comment type="caution">
    <text evidence="2">The sequence shown here is derived from an EMBL/GenBank/DDBJ whole genome shotgun (WGS) entry which is preliminary data.</text>
</comment>
<sequence>MKLFAEQLGLFVDRAIIASLEPYKSVHARIDAMEVTVNDRIKDLTVPDLARFAVELKKVQEDVLKFKNAILGEQAKEIGKCPRDSARNEGKPHKKKKKKKHKKSRQNKDELREAIRTTVSSESQTFITPPPVTEATLTNPLSVPLIIDTTIEIPQTGVADPRVSSFTGFPYFQFENIACMH</sequence>
<evidence type="ECO:0000313" key="3">
    <source>
        <dbReference type="Proteomes" id="UP000823775"/>
    </source>
</evidence>
<keyword evidence="3" id="KW-1185">Reference proteome</keyword>
<feature type="compositionally biased region" description="Basic residues" evidence="1">
    <location>
        <begin position="92"/>
        <end position="105"/>
    </location>
</feature>
<accession>A0ABS8TM68</accession>
<evidence type="ECO:0000256" key="1">
    <source>
        <dbReference type="SAM" id="MobiDB-lite"/>
    </source>
</evidence>
<feature type="region of interest" description="Disordered" evidence="1">
    <location>
        <begin position="81"/>
        <end position="113"/>
    </location>
</feature>
<gene>
    <name evidence="2" type="ORF">HAX54_012816</name>
</gene>
<dbReference type="Proteomes" id="UP000823775">
    <property type="component" value="Unassembled WGS sequence"/>
</dbReference>
<name>A0ABS8TM68_DATST</name>
<organism evidence="2 3">
    <name type="scientific">Datura stramonium</name>
    <name type="common">Jimsonweed</name>
    <name type="synonym">Common thornapple</name>
    <dbReference type="NCBI Taxonomy" id="4076"/>
    <lineage>
        <taxon>Eukaryota</taxon>
        <taxon>Viridiplantae</taxon>
        <taxon>Streptophyta</taxon>
        <taxon>Embryophyta</taxon>
        <taxon>Tracheophyta</taxon>
        <taxon>Spermatophyta</taxon>
        <taxon>Magnoliopsida</taxon>
        <taxon>eudicotyledons</taxon>
        <taxon>Gunneridae</taxon>
        <taxon>Pentapetalae</taxon>
        <taxon>asterids</taxon>
        <taxon>lamiids</taxon>
        <taxon>Solanales</taxon>
        <taxon>Solanaceae</taxon>
        <taxon>Solanoideae</taxon>
        <taxon>Datureae</taxon>
        <taxon>Datura</taxon>
    </lineage>
</organism>
<reference evidence="2 3" key="1">
    <citation type="journal article" date="2021" name="BMC Genomics">
        <title>Datura genome reveals duplications of psychoactive alkaloid biosynthetic genes and high mutation rate following tissue culture.</title>
        <authorList>
            <person name="Rajewski A."/>
            <person name="Carter-House D."/>
            <person name="Stajich J."/>
            <person name="Litt A."/>
        </authorList>
    </citation>
    <scope>NUCLEOTIDE SEQUENCE [LARGE SCALE GENOMIC DNA]</scope>
    <source>
        <strain evidence="2">AR-01</strain>
    </source>
</reference>
<feature type="compositionally biased region" description="Basic and acidic residues" evidence="1">
    <location>
        <begin position="81"/>
        <end position="91"/>
    </location>
</feature>